<keyword evidence="8" id="KW-1185">Reference proteome</keyword>
<feature type="transmembrane region" description="Helical" evidence="6">
    <location>
        <begin position="107"/>
        <end position="126"/>
    </location>
</feature>
<dbReference type="InterPro" id="IPR002528">
    <property type="entry name" value="MATE_fam"/>
</dbReference>
<proteinExistence type="predicted"/>
<evidence type="ECO:0000256" key="6">
    <source>
        <dbReference type="SAM" id="Phobius"/>
    </source>
</evidence>
<accession>A0ABM8BRC0</accession>
<sequence>MEKENLAKVTFNKRTERNSIKKLKRQAIFSTANPWKAIFIMVTPPLIAVIIFSTYQIFDKWIATQWGGQSIIDRYNNYQNSGIMITAEQALKIINIATTYAAVPSSMMVSFALMVATGTGIKFSIAYGQNKREQMSEYLGNGFLLSFLVSIVLMIIMYFSCQGIIEFQAGSDAGSNPVIREIIIKEAVRFSQILILATPLLFFAYFLVSLLRSEGMMLWTILINVAACLVNISLDFIFVIPGKIGMEGTAYATIIAWASINLFSIGIIWYSANNLRFKVAHLKLKWVIVTGILLIGATSLLQNIAQSILAMVTTKILNTLPPPHYHGGGSTGIPVFVQLYGGIMPWLILINAPIIGITQGARALIGYVYGSKDFSRVWQLMWRLTLLLLLLLIASVLLVVIAGQYMMHFFGVDLEMARFFKVYIIMQFAFYPLATLHYVAVIFYQSINRGKLSLFASLQRTIIMPIICLGLGYYVAHVSHNGFYFYLFLGFIDLFAVFILLPLLIYTFWKSKPFIHTTKDKKTQISNLSEKKVLNKNIY</sequence>
<feature type="transmembrane region" description="Helical" evidence="6">
    <location>
        <begin position="250"/>
        <end position="272"/>
    </location>
</feature>
<keyword evidence="3 6" id="KW-0812">Transmembrane</keyword>
<evidence type="ECO:0000256" key="1">
    <source>
        <dbReference type="ARBA" id="ARBA00004651"/>
    </source>
</evidence>
<evidence type="ECO:0000256" key="5">
    <source>
        <dbReference type="ARBA" id="ARBA00023136"/>
    </source>
</evidence>
<dbReference type="Pfam" id="PF01554">
    <property type="entry name" value="MatE"/>
    <property type="match status" value="2"/>
</dbReference>
<evidence type="ECO:0000256" key="3">
    <source>
        <dbReference type="ARBA" id="ARBA00022692"/>
    </source>
</evidence>
<feature type="transmembrane region" description="Helical" evidence="6">
    <location>
        <begin position="483"/>
        <end position="509"/>
    </location>
</feature>
<feature type="transmembrane region" description="Helical" evidence="6">
    <location>
        <begin position="218"/>
        <end position="238"/>
    </location>
</feature>
<evidence type="ECO:0008006" key="9">
    <source>
        <dbReference type="Google" id="ProtNLM"/>
    </source>
</evidence>
<dbReference type="PANTHER" id="PTHR43823:SF3">
    <property type="entry name" value="MULTIDRUG EXPORT PROTEIN MEPA"/>
    <property type="match status" value="1"/>
</dbReference>
<feature type="transmembrane region" description="Helical" evidence="6">
    <location>
        <begin position="380"/>
        <end position="402"/>
    </location>
</feature>
<dbReference type="PANTHER" id="PTHR43823">
    <property type="entry name" value="SPORULATION PROTEIN YKVU"/>
    <property type="match status" value="1"/>
</dbReference>
<feature type="transmembrane region" description="Helical" evidence="6">
    <location>
        <begin position="37"/>
        <end position="58"/>
    </location>
</feature>
<evidence type="ECO:0000313" key="8">
    <source>
        <dbReference type="Proteomes" id="UP001163387"/>
    </source>
</evidence>
<reference evidence="7 8" key="1">
    <citation type="journal article" date="2022" name="Front. Microbiol.">
        <title>Male-killing mechanisms vary between Spiroplasma species.</title>
        <authorList>
            <person name="Arai H."/>
            <person name="Inoue M."/>
            <person name="Kageyama D."/>
        </authorList>
    </citation>
    <scope>NUCLEOTIDE SEQUENCE [LARGE SCALE GENOMIC DNA]</scope>
    <source>
        <strain evidence="8">sHm</strain>
    </source>
</reference>
<keyword evidence="2" id="KW-1003">Cell membrane</keyword>
<keyword evidence="4 6" id="KW-1133">Transmembrane helix</keyword>
<organism evidence="7 8">
    <name type="scientific">Spiroplasma ixodetis</name>
    <dbReference type="NCBI Taxonomy" id="2141"/>
    <lineage>
        <taxon>Bacteria</taxon>
        <taxon>Bacillati</taxon>
        <taxon>Mycoplasmatota</taxon>
        <taxon>Mollicutes</taxon>
        <taxon>Entomoplasmatales</taxon>
        <taxon>Spiroplasmataceae</taxon>
        <taxon>Spiroplasma</taxon>
    </lineage>
</organism>
<feature type="transmembrane region" description="Helical" evidence="6">
    <location>
        <begin position="138"/>
        <end position="159"/>
    </location>
</feature>
<dbReference type="EMBL" id="AP026933">
    <property type="protein sequence ID" value="BDT02363.1"/>
    <property type="molecule type" value="Genomic_DNA"/>
</dbReference>
<gene>
    <name evidence="7" type="ORF">SHM_00090</name>
</gene>
<dbReference type="RefSeq" id="WP_281748744.1">
    <property type="nucleotide sequence ID" value="NZ_AP026933.1"/>
</dbReference>
<feature type="transmembrane region" description="Helical" evidence="6">
    <location>
        <begin position="456"/>
        <end position="477"/>
    </location>
</feature>
<evidence type="ECO:0000256" key="4">
    <source>
        <dbReference type="ARBA" id="ARBA00022989"/>
    </source>
</evidence>
<dbReference type="InterPro" id="IPR051327">
    <property type="entry name" value="MATE_MepA_subfamily"/>
</dbReference>
<protein>
    <recommendedName>
        <fullName evidence="9">MATE efflux family protein</fullName>
    </recommendedName>
</protein>
<feature type="transmembrane region" description="Helical" evidence="6">
    <location>
        <begin position="343"/>
        <end position="368"/>
    </location>
</feature>
<comment type="subcellular location">
    <subcellularLocation>
        <location evidence="1">Cell membrane</location>
        <topology evidence="1">Multi-pass membrane protein</topology>
    </subcellularLocation>
</comment>
<dbReference type="Proteomes" id="UP001163387">
    <property type="component" value="Chromosome"/>
</dbReference>
<feature type="transmembrane region" description="Helical" evidence="6">
    <location>
        <begin position="284"/>
        <end position="305"/>
    </location>
</feature>
<evidence type="ECO:0000313" key="7">
    <source>
        <dbReference type="EMBL" id="BDT02363.1"/>
    </source>
</evidence>
<keyword evidence="5 6" id="KW-0472">Membrane</keyword>
<name>A0ABM8BRC0_9MOLU</name>
<feature type="transmembrane region" description="Helical" evidence="6">
    <location>
        <begin position="422"/>
        <end position="444"/>
    </location>
</feature>
<evidence type="ECO:0000256" key="2">
    <source>
        <dbReference type="ARBA" id="ARBA00022475"/>
    </source>
</evidence>
<feature type="transmembrane region" description="Helical" evidence="6">
    <location>
        <begin position="190"/>
        <end position="211"/>
    </location>
</feature>